<dbReference type="KEGG" id="mmav:RE476_02350"/>
<dbReference type="RefSeq" id="WP_309308796.1">
    <property type="nucleotide sequence ID" value="NZ_CP133594.1"/>
</dbReference>
<evidence type="ECO:0000313" key="2">
    <source>
        <dbReference type="EMBL" id="WMW22680.1"/>
    </source>
</evidence>
<evidence type="ECO:0000313" key="3">
    <source>
        <dbReference type="Proteomes" id="UP001183006"/>
    </source>
</evidence>
<accession>A0AA51UGE3</accession>
<reference evidence="2" key="1">
    <citation type="submission" date="2023-08" db="EMBL/GenBank/DDBJ databases">
        <title>Methanolobus mangrovi sp. nov. and Methanolobus sediminis sp. nov, two novel methylotrophic methanogens isolated from mangrove sediments in China.</title>
        <authorList>
            <person name="Zhou J."/>
        </authorList>
    </citation>
    <scope>NUCLEOTIDE SEQUENCE</scope>
    <source>
        <strain evidence="2">FTZ2</strain>
    </source>
</reference>
<feature type="transmembrane region" description="Helical" evidence="1">
    <location>
        <begin position="7"/>
        <end position="27"/>
    </location>
</feature>
<proteinExistence type="predicted"/>
<dbReference type="EMBL" id="CP133594">
    <property type="protein sequence ID" value="WMW22680.1"/>
    <property type="molecule type" value="Genomic_DNA"/>
</dbReference>
<keyword evidence="3" id="KW-1185">Reference proteome</keyword>
<dbReference type="Proteomes" id="UP001183006">
    <property type="component" value="Chromosome"/>
</dbReference>
<sequence length="284" mass="31231">MNQKYAAIFLAAIMVMSIFSYFVASFIGDSGNDEVAADVQDAPGFEIIDGTHFEADINSISDGLAISPEGISNAAYIDYSKVYGTPLQAFAPNITDLYSVYNTLIVKRYSAYNDDGFAFEAHVLSPEIVNFQYMPAETYNGYQILLRGQELYNVIGTPTLLGQQSSLEDVIDVSSGIANASTDYAELLEYVEPGAEYQMLSSNDILADQHYLEFRGTGDGNYTRTEIFLNPSDSALSTISALEGNSTERGLLYDTTIEDDGKIVKVVVTANESNFFNLAMEQYW</sequence>
<dbReference type="GeneID" id="84228945"/>
<keyword evidence="1" id="KW-0812">Transmembrane</keyword>
<dbReference type="AlphaFoldDB" id="A0AA51UGE3"/>
<protein>
    <submittedName>
        <fullName evidence="2">Uncharacterized protein</fullName>
    </submittedName>
</protein>
<evidence type="ECO:0000256" key="1">
    <source>
        <dbReference type="SAM" id="Phobius"/>
    </source>
</evidence>
<keyword evidence="1" id="KW-1133">Transmembrane helix</keyword>
<gene>
    <name evidence="2" type="ORF">RE476_02350</name>
</gene>
<name>A0AA51UGE3_9EURY</name>
<organism evidence="2 3">
    <name type="scientific">Methanolobus mangrovi</name>
    <dbReference type="NCBI Taxonomy" id="3072977"/>
    <lineage>
        <taxon>Archaea</taxon>
        <taxon>Methanobacteriati</taxon>
        <taxon>Methanobacteriota</taxon>
        <taxon>Stenosarchaea group</taxon>
        <taxon>Methanomicrobia</taxon>
        <taxon>Methanosarcinales</taxon>
        <taxon>Methanosarcinaceae</taxon>
        <taxon>Methanolobus</taxon>
    </lineage>
</organism>
<keyword evidence="1" id="KW-0472">Membrane</keyword>